<evidence type="ECO:0000259" key="2">
    <source>
        <dbReference type="PROSITE" id="PS50104"/>
    </source>
</evidence>
<accession>A0A7W7ZRU0</accession>
<comment type="caution">
    <text evidence="3">The sequence shown here is derived from an EMBL/GenBank/DDBJ whole genome shotgun (WGS) entry which is preliminary data.</text>
</comment>
<dbReference type="PROSITE" id="PS50104">
    <property type="entry name" value="TIR"/>
    <property type="match status" value="1"/>
</dbReference>
<sequence>MRNPRNQKETLFHEAPFCSQISTGDALAFIHEGFLMANGASTDTRRRMLFLSHATPEDNGFARWLALQLANEGYPVWCDLTKLLGGEDFWKDIQEAIREDSIRFLFVLSRSSNTKDGTLQELACAKGVASKLKNQIRDFIIALKIDDLPYSDVDIEIQRLNHVSFNSSWATGLHQLLKKLEEDGVPKNPNFSPQAVSTWWRSQAEFSAEHGVTEEPEMEISNWYRIASLPKTLWCHNISRRTSGKLDFDVSGLPWPAVKATDLSFVTFAPADEVADFLDGSIYIQSSIELPAADIAKKGHPLSRALVSLLRQGWDKAAEGRFSVQRMSPQPNRYYLQKGANERIFYEGVNGKRMYRDVVGYATKRGILRYWHYAISGKPEMLPYPHVVIRGHVLFSDSGAALWTDAEKSAKARRNQCKGWWNDEWRDRMLAAMSLLKSEGGSIALPMSVNESVLLEAQPDTFESPVSYDGEKAVDGELDDYFEGDDDEEEDEETEGTDLEEPTVTNS</sequence>
<dbReference type="Gene3D" id="3.40.50.10140">
    <property type="entry name" value="Toll/interleukin-1 receptor homology (TIR) domain"/>
    <property type="match status" value="1"/>
</dbReference>
<feature type="compositionally biased region" description="Acidic residues" evidence="1">
    <location>
        <begin position="476"/>
        <end position="501"/>
    </location>
</feature>
<evidence type="ECO:0000313" key="4">
    <source>
        <dbReference type="Proteomes" id="UP000584867"/>
    </source>
</evidence>
<organism evidence="3 4">
    <name type="scientific">Granulicella mallensis</name>
    <dbReference type="NCBI Taxonomy" id="940614"/>
    <lineage>
        <taxon>Bacteria</taxon>
        <taxon>Pseudomonadati</taxon>
        <taxon>Acidobacteriota</taxon>
        <taxon>Terriglobia</taxon>
        <taxon>Terriglobales</taxon>
        <taxon>Acidobacteriaceae</taxon>
        <taxon>Granulicella</taxon>
    </lineage>
</organism>
<dbReference type="RefSeq" id="WP_184257224.1">
    <property type="nucleotide sequence ID" value="NZ_JACHIO010000013.1"/>
</dbReference>
<evidence type="ECO:0000313" key="3">
    <source>
        <dbReference type="EMBL" id="MBB5064928.1"/>
    </source>
</evidence>
<protein>
    <recommendedName>
        <fullName evidence="2">TIR domain-containing protein</fullName>
    </recommendedName>
</protein>
<dbReference type="InterPro" id="IPR000157">
    <property type="entry name" value="TIR_dom"/>
</dbReference>
<name>A0A7W7ZRU0_9BACT</name>
<dbReference type="Pfam" id="PF13676">
    <property type="entry name" value="TIR_2"/>
    <property type="match status" value="1"/>
</dbReference>
<reference evidence="3 4" key="1">
    <citation type="submission" date="2020-08" db="EMBL/GenBank/DDBJ databases">
        <title>Genomic Encyclopedia of Type Strains, Phase IV (KMG-V): Genome sequencing to study the core and pangenomes of soil and plant-associated prokaryotes.</title>
        <authorList>
            <person name="Whitman W."/>
        </authorList>
    </citation>
    <scope>NUCLEOTIDE SEQUENCE [LARGE SCALE GENOMIC DNA]</scope>
    <source>
        <strain evidence="3 4">X5P3</strain>
    </source>
</reference>
<dbReference type="Proteomes" id="UP000584867">
    <property type="component" value="Unassembled WGS sequence"/>
</dbReference>
<dbReference type="SUPFAM" id="SSF52200">
    <property type="entry name" value="Toll/Interleukin receptor TIR domain"/>
    <property type="match status" value="1"/>
</dbReference>
<dbReference type="InterPro" id="IPR035897">
    <property type="entry name" value="Toll_tir_struct_dom_sf"/>
</dbReference>
<feature type="domain" description="TIR" evidence="2">
    <location>
        <begin position="45"/>
        <end position="207"/>
    </location>
</feature>
<feature type="region of interest" description="Disordered" evidence="1">
    <location>
        <begin position="461"/>
        <end position="507"/>
    </location>
</feature>
<dbReference type="GO" id="GO:0007165">
    <property type="term" value="P:signal transduction"/>
    <property type="evidence" value="ECO:0007669"/>
    <property type="project" value="InterPro"/>
</dbReference>
<dbReference type="EMBL" id="JACHIO010000013">
    <property type="protein sequence ID" value="MBB5064928.1"/>
    <property type="molecule type" value="Genomic_DNA"/>
</dbReference>
<evidence type="ECO:0000256" key="1">
    <source>
        <dbReference type="SAM" id="MobiDB-lite"/>
    </source>
</evidence>
<proteinExistence type="predicted"/>
<gene>
    <name evidence="3" type="ORF">HDF15_003290</name>
</gene>
<dbReference type="AlphaFoldDB" id="A0A7W7ZRU0"/>